<evidence type="ECO:0008006" key="3">
    <source>
        <dbReference type="Google" id="ProtNLM"/>
    </source>
</evidence>
<protein>
    <recommendedName>
        <fullName evidence="3">Tat pathway signal protein</fullName>
    </recommendedName>
</protein>
<dbReference type="eggNOG" id="ENOG5033TEB">
    <property type="taxonomic scope" value="Bacteria"/>
</dbReference>
<dbReference type="EMBL" id="NFHO01000006">
    <property type="protein sequence ID" value="OUN42753.1"/>
    <property type="molecule type" value="Genomic_DNA"/>
</dbReference>
<gene>
    <name evidence="1" type="ORF">B5G21_05955</name>
</gene>
<evidence type="ECO:0000313" key="2">
    <source>
        <dbReference type="Proteomes" id="UP000196560"/>
    </source>
</evidence>
<name>A0A1Y3U1R9_9ACTN</name>
<accession>A0A1Y3U1R9</accession>
<comment type="caution">
    <text evidence="1">The sequence shown here is derived from an EMBL/GenBank/DDBJ whole genome shotgun (WGS) entry which is preliminary data.</text>
</comment>
<evidence type="ECO:0000313" key="1">
    <source>
        <dbReference type="EMBL" id="OUN42753.1"/>
    </source>
</evidence>
<organism evidence="1 2">
    <name type="scientific">Enorma massiliensis</name>
    <dbReference type="NCBI Taxonomy" id="1472761"/>
    <lineage>
        <taxon>Bacteria</taxon>
        <taxon>Bacillati</taxon>
        <taxon>Actinomycetota</taxon>
        <taxon>Coriobacteriia</taxon>
        <taxon>Coriobacteriales</taxon>
        <taxon>Coriobacteriaceae</taxon>
        <taxon>Enorma</taxon>
    </lineage>
</organism>
<dbReference type="STRING" id="1118060.GCA_000311845_00059"/>
<dbReference type="AlphaFoldDB" id="A0A1Y3U1R9"/>
<reference evidence="2" key="1">
    <citation type="submission" date="2017-04" db="EMBL/GenBank/DDBJ databases">
        <title>Function of individual gut microbiota members based on whole genome sequencing of pure cultures obtained from chicken caecum.</title>
        <authorList>
            <person name="Medvecky M."/>
            <person name="Cejkova D."/>
            <person name="Polansky O."/>
            <person name="Karasova D."/>
            <person name="Kubasova T."/>
            <person name="Cizek A."/>
            <person name="Rychlik I."/>
        </authorList>
    </citation>
    <scope>NUCLEOTIDE SEQUENCE [LARGE SCALE GENOMIC DNA]</scope>
    <source>
        <strain evidence="2">An70</strain>
    </source>
</reference>
<sequence>MQGTVAAAGAGMAAIALSSCSSGGDSQQEDGEPQVVTDSSQIVAVLDGDYENVSNSLSASSTWSLPLGTMLFHNGGNTWAAAMLTPESATSVNTVGVLSLSSGNLTTLLDVASLGASYSFFDVRCSDQVYAWIEINYTDGSWVLLGQGLSNGALYGSPVQLDSGDSDWEPPRFTVWNSSVIWQKMPLASGNRTTEYSHCYIWTVGSSEGQEIYESHGRFATTPRVSGSVLTIVPRVREGSGVYYGMTAVDITSSSYDQIDQLVLPRTVSPFDATYMNDQFVFSIEASYSGVGSLGNMGTFIGKEGGPYLYLRREPLAQVAGNGSRYLVKSQASHFVIDTEAQSYAVLTSPDRSIDYGDFPATEGASSQFLTFATVRDDTGVPASVTARVFSI</sequence>
<dbReference type="RefSeq" id="WP_087186422.1">
    <property type="nucleotide sequence ID" value="NZ_DBEYNO010000055.1"/>
</dbReference>
<keyword evidence="2" id="KW-1185">Reference proteome</keyword>
<dbReference type="Proteomes" id="UP000196560">
    <property type="component" value="Unassembled WGS sequence"/>
</dbReference>
<proteinExistence type="predicted"/>